<keyword evidence="1" id="KW-0732">Signal</keyword>
<feature type="chain" id="PRO_5036205775" evidence="1">
    <location>
        <begin position="17"/>
        <end position="197"/>
    </location>
</feature>
<evidence type="ECO:0000313" key="4">
    <source>
        <dbReference type="Proteomes" id="UP000553632"/>
    </source>
</evidence>
<evidence type="ECO:0000313" key="2">
    <source>
        <dbReference type="EMBL" id="KAF4733875.1"/>
    </source>
</evidence>
<evidence type="ECO:0000313" key="5">
    <source>
        <dbReference type="Proteomes" id="UP000574390"/>
    </source>
</evidence>
<proteinExistence type="predicted"/>
<keyword evidence="4" id="KW-1185">Reference proteome</keyword>
<evidence type="ECO:0000256" key="1">
    <source>
        <dbReference type="SAM" id="SignalP"/>
    </source>
</evidence>
<dbReference type="EMBL" id="JABANO010002451">
    <property type="protein sequence ID" value="KAF4757607.1"/>
    <property type="molecule type" value="Genomic_DNA"/>
</dbReference>
<protein>
    <submittedName>
        <fullName evidence="2">Uncharacterized protein</fullName>
    </submittedName>
</protein>
<dbReference type="EMBL" id="JABANM010013726">
    <property type="protein sequence ID" value="KAF4733875.1"/>
    <property type="molecule type" value="Genomic_DNA"/>
</dbReference>
<comment type="caution">
    <text evidence="2">The sequence shown here is derived from an EMBL/GenBank/DDBJ whole genome shotgun (WGS) entry which is preliminary data.</text>
</comment>
<sequence>MAPLAYSVLLAVPVLATTPWKQSKKHPEMYSDNKKCYKQYPGGTLSLDRVYNGGYSVSLKADSDRHHTFVDYFVTPEKRATLKYLTGEKAPPGQEYMTGTKVEGPYDEIQKEFFKYNPFAHLMDAIMEKLNYDMNESKCSSLFKRIEETPPAEYETSGRHWLYKFVEDKKDEALKVLEQSPRAESLYLDDDPSSAFY</sequence>
<organism evidence="2 5">
    <name type="scientific">Perkinsus olseni</name>
    <name type="common">Perkinsus atlanticus</name>
    <dbReference type="NCBI Taxonomy" id="32597"/>
    <lineage>
        <taxon>Eukaryota</taxon>
        <taxon>Sar</taxon>
        <taxon>Alveolata</taxon>
        <taxon>Perkinsozoa</taxon>
        <taxon>Perkinsea</taxon>
        <taxon>Perkinsida</taxon>
        <taxon>Perkinsidae</taxon>
        <taxon>Perkinsus</taxon>
    </lineage>
</organism>
<reference evidence="4 5" key="1">
    <citation type="submission" date="2020-04" db="EMBL/GenBank/DDBJ databases">
        <title>Perkinsus olseni comparative genomics.</title>
        <authorList>
            <person name="Bogema D.R."/>
        </authorList>
    </citation>
    <scope>NUCLEOTIDE SEQUENCE [LARGE SCALE GENOMIC DNA]</scope>
    <source>
        <strain evidence="2">ATCC PRA-205</strain>
        <strain evidence="3 4">ATCC PRA-207</strain>
    </source>
</reference>
<dbReference type="Proteomes" id="UP000553632">
    <property type="component" value="Unassembled WGS sequence"/>
</dbReference>
<gene>
    <name evidence="2" type="ORF">FOZ62_020985</name>
    <name evidence="3" type="ORF">FOZ63_021279</name>
</gene>
<dbReference type="Proteomes" id="UP000574390">
    <property type="component" value="Unassembled WGS sequence"/>
</dbReference>
<accession>A0A7J6SME2</accession>
<dbReference type="AlphaFoldDB" id="A0A7J6SME2"/>
<feature type="signal peptide" evidence="1">
    <location>
        <begin position="1"/>
        <end position="16"/>
    </location>
</feature>
<name>A0A7J6SME2_PEROL</name>
<evidence type="ECO:0000313" key="3">
    <source>
        <dbReference type="EMBL" id="KAF4757607.1"/>
    </source>
</evidence>